<dbReference type="AlphaFoldDB" id="A0A1Y2LM90"/>
<organism evidence="1 2">
    <name type="scientific">Epicoccum nigrum</name>
    <name type="common">Soil fungus</name>
    <name type="synonym">Epicoccum purpurascens</name>
    <dbReference type="NCBI Taxonomy" id="105696"/>
    <lineage>
        <taxon>Eukaryota</taxon>
        <taxon>Fungi</taxon>
        <taxon>Dikarya</taxon>
        <taxon>Ascomycota</taxon>
        <taxon>Pezizomycotina</taxon>
        <taxon>Dothideomycetes</taxon>
        <taxon>Pleosporomycetidae</taxon>
        <taxon>Pleosporales</taxon>
        <taxon>Pleosporineae</taxon>
        <taxon>Didymellaceae</taxon>
        <taxon>Epicoccum</taxon>
    </lineage>
</organism>
<accession>A0A1Y2LM90</accession>
<dbReference type="STRING" id="105696.A0A1Y2LM90"/>
<evidence type="ECO:0008006" key="3">
    <source>
        <dbReference type="Google" id="ProtNLM"/>
    </source>
</evidence>
<name>A0A1Y2LM90_EPING</name>
<dbReference type="Proteomes" id="UP000193240">
    <property type="component" value="Unassembled WGS sequence"/>
</dbReference>
<keyword evidence="2" id="KW-1185">Reference proteome</keyword>
<protein>
    <recommendedName>
        <fullName evidence="3">F-box domain-containing protein</fullName>
    </recommendedName>
</protein>
<gene>
    <name evidence="1" type="ORF">B5807_10721</name>
</gene>
<dbReference type="EMBL" id="KZ107856">
    <property type="protein sequence ID" value="OSS44652.1"/>
    <property type="molecule type" value="Genomic_DNA"/>
</dbReference>
<reference evidence="1 2" key="1">
    <citation type="journal article" date="2017" name="Genome Announc.">
        <title>Genome sequence of the saprophytic ascomycete Epicoccum nigrum ICMP 19927 strain isolated from New Zealand.</title>
        <authorList>
            <person name="Fokin M."/>
            <person name="Fleetwood D."/>
            <person name="Weir B.S."/>
            <person name="Villas-Boas S.G."/>
        </authorList>
    </citation>
    <scope>NUCLEOTIDE SEQUENCE [LARGE SCALE GENOMIC DNA]</scope>
    <source>
        <strain evidence="1 2">ICMP 19927</strain>
    </source>
</reference>
<evidence type="ECO:0000313" key="1">
    <source>
        <dbReference type="EMBL" id="OSS44652.1"/>
    </source>
</evidence>
<proteinExistence type="predicted"/>
<dbReference type="InParanoid" id="A0A1Y2LM90"/>
<evidence type="ECO:0000313" key="2">
    <source>
        <dbReference type="Proteomes" id="UP000193240"/>
    </source>
</evidence>
<sequence>MCSLLSLPRELRDQIIEHVVLSRKVPPQDPAQCLQSRVESSSDSTLKLPAQSQETYNASGLLGTSKQVKDETQYRLSQLNPPYSLDVMIGDNELWPTWTCCPTRASGPIDTVNVTLRFFSKPDDPFMVHVARTVGAVLRGRKWSSTSLHPLAELFLHIRDICLQPGAKEANTIKTLCFDVLTMDQLDHMTTVTPTKPLSSVGLKSLFGKHRSLWNSFRSIHQYPFGGDGDTKTLEVVASLKIMVILFLQEAWEDDCAVYANYVGPLGAAFRSVQSLKFLVDGHDIGQLTSRVLSP</sequence>